<dbReference type="RefSeq" id="WP_136578101.1">
    <property type="nucleotide sequence ID" value="NZ_STFF01000004.1"/>
</dbReference>
<comment type="caution">
    <text evidence="1">The sequence shown here is derived from an EMBL/GenBank/DDBJ whole genome shotgun (WGS) entry which is preliminary data.</text>
</comment>
<gene>
    <name evidence="1" type="ORF">FAM09_15795</name>
</gene>
<dbReference type="InterPro" id="IPR011989">
    <property type="entry name" value="ARM-like"/>
</dbReference>
<proteinExistence type="predicted"/>
<organism evidence="1 2">
    <name type="scientific">Niastella caeni</name>
    <dbReference type="NCBI Taxonomy" id="2569763"/>
    <lineage>
        <taxon>Bacteria</taxon>
        <taxon>Pseudomonadati</taxon>
        <taxon>Bacteroidota</taxon>
        <taxon>Chitinophagia</taxon>
        <taxon>Chitinophagales</taxon>
        <taxon>Chitinophagaceae</taxon>
        <taxon>Niastella</taxon>
    </lineage>
</organism>
<dbReference type="SUPFAM" id="SSF48371">
    <property type="entry name" value="ARM repeat"/>
    <property type="match status" value="1"/>
</dbReference>
<evidence type="ECO:0000313" key="1">
    <source>
        <dbReference type="EMBL" id="THU38145.1"/>
    </source>
</evidence>
<protein>
    <recommendedName>
        <fullName evidence="3">HEAT repeat domain-containing protein</fullName>
    </recommendedName>
</protein>
<sequence>MSTYSQLLRIASVNKSGFVREKAVREIIKTRDIESLKFILFRLGDWVEPVRHTATGALRSFMKPEYISDFLNEISTIEWLLIVERVDLRVIQREIIEFMLSQEFSEDFFNQINILNNRARYWIFRNLLQKNHDPVYATYIYRFIQDKNFLIRLEILKQLASFDESVQRQIIKNYLQDQSPAVRVSALYASKKFAPEFDDTIVTMLSDNSISVRDLCRRLLQSKGFDFAGVYRDRISKMEYLEGSFMGLSEMARETDLELFEQHIYSNKAKIVVASLAAINKIDQQKAASYSFDLLAHSNNKVRNLAIEIVSKNFDRSALQRVREIYANGEKELKELLLRLFDKVGSWVAVYNFLLAVTDKNEDIQKLGWRCLEKWKAKTVRLFTSPPREEVERVNQQFKEIEQRNFGYHQKWFLQEIQSYFK</sequence>
<evidence type="ECO:0000313" key="2">
    <source>
        <dbReference type="Proteomes" id="UP000306918"/>
    </source>
</evidence>
<dbReference type="EMBL" id="STFF01000004">
    <property type="protein sequence ID" value="THU38145.1"/>
    <property type="molecule type" value="Genomic_DNA"/>
</dbReference>
<reference evidence="1 2" key="1">
    <citation type="submission" date="2019-04" db="EMBL/GenBank/DDBJ databases">
        <title>Niastella caeni sp. nov., isolated from activated sludge.</title>
        <authorList>
            <person name="Sheng M."/>
        </authorList>
    </citation>
    <scope>NUCLEOTIDE SEQUENCE [LARGE SCALE GENOMIC DNA]</scope>
    <source>
        <strain evidence="1 2">HX-2-15</strain>
    </source>
</reference>
<dbReference type="Proteomes" id="UP000306918">
    <property type="component" value="Unassembled WGS sequence"/>
</dbReference>
<accession>A0A4S8HS70</accession>
<dbReference type="AlphaFoldDB" id="A0A4S8HS70"/>
<keyword evidence="2" id="KW-1185">Reference proteome</keyword>
<dbReference type="InterPro" id="IPR016024">
    <property type="entry name" value="ARM-type_fold"/>
</dbReference>
<name>A0A4S8HS70_9BACT</name>
<evidence type="ECO:0008006" key="3">
    <source>
        <dbReference type="Google" id="ProtNLM"/>
    </source>
</evidence>
<dbReference type="Gene3D" id="1.25.10.10">
    <property type="entry name" value="Leucine-rich Repeat Variant"/>
    <property type="match status" value="1"/>
</dbReference>
<dbReference type="OrthoDB" id="9776303at2"/>